<comment type="caution">
    <text evidence="2">The sequence shown here is derived from an EMBL/GenBank/DDBJ whole genome shotgun (WGS) entry which is preliminary data.</text>
</comment>
<dbReference type="EMBL" id="BPVZ01000104">
    <property type="protein sequence ID" value="GKV34343.1"/>
    <property type="molecule type" value="Genomic_DNA"/>
</dbReference>
<proteinExistence type="predicted"/>
<evidence type="ECO:0008006" key="4">
    <source>
        <dbReference type="Google" id="ProtNLM"/>
    </source>
</evidence>
<organism evidence="2 3">
    <name type="scientific">Rubroshorea leprosula</name>
    <dbReference type="NCBI Taxonomy" id="152421"/>
    <lineage>
        <taxon>Eukaryota</taxon>
        <taxon>Viridiplantae</taxon>
        <taxon>Streptophyta</taxon>
        <taxon>Embryophyta</taxon>
        <taxon>Tracheophyta</taxon>
        <taxon>Spermatophyta</taxon>
        <taxon>Magnoliopsida</taxon>
        <taxon>eudicotyledons</taxon>
        <taxon>Gunneridae</taxon>
        <taxon>Pentapetalae</taxon>
        <taxon>rosids</taxon>
        <taxon>malvids</taxon>
        <taxon>Malvales</taxon>
        <taxon>Dipterocarpaceae</taxon>
        <taxon>Rubroshorea</taxon>
    </lineage>
</organism>
<dbReference type="AlphaFoldDB" id="A0AAV5LAR1"/>
<evidence type="ECO:0000256" key="1">
    <source>
        <dbReference type="SAM" id="SignalP"/>
    </source>
</evidence>
<gene>
    <name evidence="2" type="ORF">SLEP1_g42720</name>
</gene>
<keyword evidence="1" id="KW-0732">Signal</keyword>
<protein>
    <recommendedName>
        <fullName evidence="4">Secreted protein</fullName>
    </recommendedName>
</protein>
<reference evidence="2 3" key="1">
    <citation type="journal article" date="2021" name="Commun. Biol.">
        <title>The genome of Shorea leprosula (Dipterocarpaceae) highlights the ecological relevance of drought in aseasonal tropical rainforests.</title>
        <authorList>
            <person name="Ng K.K.S."/>
            <person name="Kobayashi M.J."/>
            <person name="Fawcett J.A."/>
            <person name="Hatakeyama M."/>
            <person name="Paape T."/>
            <person name="Ng C.H."/>
            <person name="Ang C.C."/>
            <person name="Tnah L.H."/>
            <person name="Lee C.T."/>
            <person name="Nishiyama T."/>
            <person name="Sese J."/>
            <person name="O'Brien M.J."/>
            <person name="Copetti D."/>
            <person name="Mohd Noor M.I."/>
            <person name="Ong R.C."/>
            <person name="Putra M."/>
            <person name="Sireger I.Z."/>
            <person name="Indrioko S."/>
            <person name="Kosugi Y."/>
            <person name="Izuno A."/>
            <person name="Isagi Y."/>
            <person name="Lee S.L."/>
            <person name="Shimizu K.K."/>
        </authorList>
    </citation>
    <scope>NUCLEOTIDE SEQUENCE [LARGE SCALE GENOMIC DNA]</scope>
    <source>
        <strain evidence="2">214</strain>
    </source>
</reference>
<keyword evidence="3" id="KW-1185">Reference proteome</keyword>
<feature type="chain" id="PRO_5043674860" description="Secreted protein" evidence="1">
    <location>
        <begin position="32"/>
        <end position="63"/>
    </location>
</feature>
<name>A0AAV5LAR1_9ROSI</name>
<evidence type="ECO:0000313" key="2">
    <source>
        <dbReference type="EMBL" id="GKV34343.1"/>
    </source>
</evidence>
<dbReference type="Proteomes" id="UP001054252">
    <property type="component" value="Unassembled WGS sequence"/>
</dbReference>
<feature type="signal peptide" evidence="1">
    <location>
        <begin position="1"/>
        <end position="31"/>
    </location>
</feature>
<sequence length="63" mass="7146">MSITQPEFFQYYMVLHMLNFNLLAFLYSCDGVVCSEDASFCHSSAVFSKEGAQFQSAGRMTRC</sequence>
<accession>A0AAV5LAR1</accession>
<evidence type="ECO:0000313" key="3">
    <source>
        <dbReference type="Proteomes" id="UP001054252"/>
    </source>
</evidence>